<dbReference type="Gene3D" id="3.30.70.1820">
    <property type="entry name" value="L1 transposable element, RRM domain"/>
    <property type="match status" value="1"/>
</dbReference>
<organism evidence="4 5">
    <name type="scientific">Diaphorina citri</name>
    <name type="common">Asian citrus psyllid</name>
    <dbReference type="NCBI Taxonomy" id="121845"/>
    <lineage>
        <taxon>Eukaryota</taxon>
        <taxon>Metazoa</taxon>
        <taxon>Ecdysozoa</taxon>
        <taxon>Arthropoda</taxon>
        <taxon>Hexapoda</taxon>
        <taxon>Insecta</taxon>
        <taxon>Pterygota</taxon>
        <taxon>Neoptera</taxon>
        <taxon>Paraneoptera</taxon>
        <taxon>Hemiptera</taxon>
        <taxon>Sternorrhyncha</taxon>
        <taxon>Psylloidea</taxon>
        <taxon>Psyllidae</taxon>
        <taxon>Diaphorininae</taxon>
        <taxon>Diaphorina</taxon>
    </lineage>
</organism>
<dbReference type="AlphaFoldDB" id="A0A1S3D891"/>
<dbReference type="KEGG" id="dci:103512634"/>
<dbReference type="Pfam" id="PF03258">
    <property type="entry name" value="Baculo_FP"/>
    <property type="match status" value="1"/>
</dbReference>
<evidence type="ECO:0000259" key="3">
    <source>
        <dbReference type="Pfam" id="PF03258"/>
    </source>
</evidence>
<dbReference type="Proteomes" id="UP000079169">
    <property type="component" value="Unplaced"/>
</dbReference>
<keyword evidence="1" id="KW-0175">Coiled coil</keyword>
<evidence type="ECO:0000313" key="4">
    <source>
        <dbReference type="Proteomes" id="UP000079169"/>
    </source>
</evidence>
<keyword evidence="4" id="KW-1185">Reference proteome</keyword>
<dbReference type="GeneID" id="103512634"/>
<evidence type="ECO:0000256" key="1">
    <source>
        <dbReference type="SAM" id="Coils"/>
    </source>
</evidence>
<proteinExistence type="predicted"/>
<gene>
    <name evidence="5" type="primary">LOC103512634</name>
</gene>
<evidence type="ECO:0000256" key="2">
    <source>
        <dbReference type="SAM" id="MobiDB-lite"/>
    </source>
</evidence>
<sequence>MPPRGIKAKSSQEEFKKTTRAKQPVVMTSEDEEDDEMQVDMMQEIKRLFKDFKQEIRNELKEFEKSLSFNSGKLDDVLLKMNEIQKNMNTINANQKKLEEENKELRLKIRQLEMAEDELEQYTRNKNLQIDGIPKEKEENLEEMVKEIGNKMEVVINNNDIDAIHRVPTRSKNNPEPIVVQFLTRKMRDNIIQKAKTKRINTKDLKMNGPEKPIYINEHLSRNRKLILFEARKKKYEKNYKFFYDF</sequence>
<evidence type="ECO:0000313" key="5">
    <source>
        <dbReference type="RefSeq" id="XP_008475626.1"/>
    </source>
</evidence>
<feature type="domain" description="FP protein N-terminal" evidence="3">
    <location>
        <begin position="126"/>
        <end position="212"/>
    </location>
</feature>
<dbReference type="PaxDb" id="121845-A0A1S3D891"/>
<dbReference type="STRING" id="121845.A0A1S3D891"/>
<name>A0A1S3D891_DIACI</name>
<dbReference type="InterPro" id="IPR004941">
    <property type="entry name" value="FP_N"/>
</dbReference>
<dbReference type="OMA" id="ATQCSEI"/>
<dbReference type="InterPro" id="IPR004244">
    <property type="entry name" value="Transposase_22"/>
</dbReference>
<accession>A0A1S3D891</accession>
<dbReference type="PANTHER" id="PTHR11505">
    <property type="entry name" value="L1 TRANSPOSABLE ELEMENT-RELATED"/>
    <property type="match status" value="1"/>
</dbReference>
<dbReference type="RefSeq" id="XP_008475626.1">
    <property type="nucleotide sequence ID" value="XM_008477404.2"/>
</dbReference>
<feature type="region of interest" description="Disordered" evidence="2">
    <location>
        <begin position="1"/>
        <end position="36"/>
    </location>
</feature>
<reference evidence="5" key="1">
    <citation type="submission" date="2025-08" db="UniProtKB">
        <authorList>
            <consortium name="RefSeq"/>
        </authorList>
    </citation>
    <scope>IDENTIFICATION</scope>
</reference>
<feature type="coiled-coil region" evidence="1">
    <location>
        <begin position="42"/>
        <end position="125"/>
    </location>
</feature>
<protein>
    <submittedName>
        <fullName evidence="5">Uncharacterized protein LOC103512634</fullName>
    </submittedName>
</protein>